<feature type="transmembrane region" description="Helical" evidence="1">
    <location>
        <begin position="20"/>
        <end position="39"/>
    </location>
</feature>
<keyword evidence="1" id="KW-0812">Transmembrane</keyword>
<comment type="caution">
    <text evidence="2">The sequence shown here is derived from an EMBL/GenBank/DDBJ whole genome shotgun (WGS) entry which is preliminary data.</text>
</comment>
<proteinExistence type="predicted"/>
<sequence length="57" mass="6682">MSSSNPKVEKGLPLMEMEVWLTWGLTCIIFSMKLIRIMGKNRQPRRTPTYVMRKSPI</sequence>
<keyword evidence="1" id="KW-1133">Transmembrane helix</keyword>
<gene>
    <name evidence="2" type="ORF">DPMN_113752</name>
</gene>
<evidence type="ECO:0000313" key="2">
    <source>
        <dbReference type="EMBL" id="KAH3840305.1"/>
    </source>
</evidence>
<organism evidence="2 3">
    <name type="scientific">Dreissena polymorpha</name>
    <name type="common">Zebra mussel</name>
    <name type="synonym">Mytilus polymorpha</name>
    <dbReference type="NCBI Taxonomy" id="45954"/>
    <lineage>
        <taxon>Eukaryota</taxon>
        <taxon>Metazoa</taxon>
        <taxon>Spiralia</taxon>
        <taxon>Lophotrochozoa</taxon>
        <taxon>Mollusca</taxon>
        <taxon>Bivalvia</taxon>
        <taxon>Autobranchia</taxon>
        <taxon>Heteroconchia</taxon>
        <taxon>Euheterodonta</taxon>
        <taxon>Imparidentia</taxon>
        <taxon>Neoheterodontei</taxon>
        <taxon>Myida</taxon>
        <taxon>Dreissenoidea</taxon>
        <taxon>Dreissenidae</taxon>
        <taxon>Dreissena</taxon>
    </lineage>
</organism>
<reference evidence="2" key="1">
    <citation type="journal article" date="2019" name="bioRxiv">
        <title>The Genome of the Zebra Mussel, Dreissena polymorpha: A Resource for Invasive Species Research.</title>
        <authorList>
            <person name="McCartney M.A."/>
            <person name="Auch B."/>
            <person name="Kono T."/>
            <person name="Mallez S."/>
            <person name="Zhang Y."/>
            <person name="Obille A."/>
            <person name="Becker A."/>
            <person name="Abrahante J.E."/>
            <person name="Garbe J."/>
            <person name="Badalamenti J.P."/>
            <person name="Herman A."/>
            <person name="Mangelson H."/>
            <person name="Liachko I."/>
            <person name="Sullivan S."/>
            <person name="Sone E.D."/>
            <person name="Koren S."/>
            <person name="Silverstein K.A.T."/>
            <person name="Beckman K.B."/>
            <person name="Gohl D.M."/>
        </authorList>
    </citation>
    <scope>NUCLEOTIDE SEQUENCE</scope>
    <source>
        <strain evidence="2">Duluth1</strain>
        <tissue evidence="2">Whole animal</tissue>
    </source>
</reference>
<dbReference type="Proteomes" id="UP000828390">
    <property type="component" value="Unassembled WGS sequence"/>
</dbReference>
<dbReference type="AlphaFoldDB" id="A0A9D4KHZ0"/>
<accession>A0A9D4KHZ0</accession>
<evidence type="ECO:0000256" key="1">
    <source>
        <dbReference type="SAM" id="Phobius"/>
    </source>
</evidence>
<protein>
    <submittedName>
        <fullName evidence="2">Uncharacterized protein</fullName>
    </submittedName>
</protein>
<reference evidence="2" key="2">
    <citation type="submission" date="2020-11" db="EMBL/GenBank/DDBJ databases">
        <authorList>
            <person name="McCartney M.A."/>
            <person name="Auch B."/>
            <person name="Kono T."/>
            <person name="Mallez S."/>
            <person name="Becker A."/>
            <person name="Gohl D.M."/>
            <person name="Silverstein K.A.T."/>
            <person name="Koren S."/>
            <person name="Bechman K.B."/>
            <person name="Herman A."/>
            <person name="Abrahante J.E."/>
            <person name="Garbe J."/>
        </authorList>
    </citation>
    <scope>NUCLEOTIDE SEQUENCE</scope>
    <source>
        <strain evidence="2">Duluth1</strain>
        <tissue evidence="2">Whole animal</tissue>
    </source>
</reference>
<dbReference type="EMBL" id="JAIWYP010000004">
    <property type="protein sequence ID" value="KAH3840305.1"/>
    <property type="molecule type" value="Genomic_DNA"/>
</dbReference>
<keyword evidence="1" id="KW-0472">Membrane</keyword>
<evidence type="ECO:0000313" key="3">
    <source>
        <dbReference type="Proteomes" id="UP000828390"/>
    </source>
</evidence>
<name>A0A9D4KHZ0_DREPO</name>
<keyword evidence="3" id="KW-1185">Reference proteome</keyword>